<protein>
    <submittedName>
        <fullName evidence="1">Uncharacterized protein</fullName>
    </submittedName>
</protein>
<sequence length="90" mass="10300">MTVLLCRSGVCFECSDELVAFRPLIDWLLDSYVGRPRPNGTWSQPLFCPDQWNVYQRTLDGAARTNNNAEADHHRLRARSIVVIIVVAFH</sequence>
<gene>
    <name evidence="1" type="ORF">niasHS_009280</name>
</gene>
<organism evidence="1 2">
    <name type="scientific">Heterodera schachtii</name>
    <name type="common">Sugarbeet cyst nematode worm</name>
    <name type="synonym">Tylenchus schachtii</name>
    <dbReference type="NCBI Taxonomy" id="97005"/>
    <lineage>
        <taxon>Eukaryota</taxon>
        <taxon>Metazoa</taxon>
        <taxon>Ecdysozoa</taxon>
        <taxon>Nematoda</taxon>
        <taxon>Chromadorea</taxon>
        <taxon>Rhabditida</taxon>
        <taxon>Tylenchina</taxon>
        <taxon>Tylenchomorpha</taxon>
        <taxon>Tylenchoidea</taxon>
        <taxon>Heteroderidae</taxon>
        <taxon>Heteroderinae</taxon>
        <taxon>Heterodera</taxon>
    </lineage>
</organism>
<accession>A0ABD2IX59</accession>
<dbReference type="EMBL" id="JBICCN010000234">
    <property type="protein sequence ID" value="KAL3084509.1"/>
    <property type="molecule type" value="Genomic_DNA"/>
</dbReference>
<reference evidence="1 2" key="1">
    <citation type="submission" date="2024-10" db="EMBL/GenBank/DDBJ databases">
        <authorList>
            <person name="Kim D."/>
        </authorList>
    </citation>
    <scope>NUCLEOTIDE SEQUENCE [LARGE SCALE GENOMIC DNA]</scope>
    <source>
        <strain evidence="1">Taebaek</strain>
    </source>
</reference>
<evidence type="ECO:0000313" key="1">
    <source>
        <dbReference type="EMBL" id="KAL3084509.1"/>
    </source>
</evidence>
<proteinExistence type="predicted"/>
<name>A0ABD2IX59_HETSC</name>
<dbReference type="Proteomes" id="UP001620645">
    <property type="component" value="Unassembled WGS sequence"/>
</dbReference>
<comment type="caution">
    <text evidence="1">The sequence shown here is derived from an EMBL/GenBank/DDBJ whole genome shotgun (WGS) entry which is preliminary data.</text>
</comment>
<keyword evidence="2" id="KW-1185">Reference proteome</keyword>
<evidence type="ECO:0000313" key="2">
    <source>
        <dbReference type="Proteomes" id="UP001620645"/>
    </source>
</evidence>
<dbReference type="AlphaFoldDB" id="A0ABD2IX59"/>